<accession>A0A1M6JZX4</accession>
<organism evidence="1 2">
    <name type="scientific">Tessaracoccus bendigoensis DSM 12906</name>
    <dbReference type="NCBI Taxonomy" id="1123357"/>
    <lineage>
        <taxon>Bacteria</taxon>
        <taxon>Bacillati</taxon>
        <taxon>Actinomycetota</taxon>
        <taxon>Actinomycetes</taxon>
        <taxon>Propionibacteriales</taxon>
        <taxon>Propionibacteriaceae</taxon>
        <taxon>Tessaracoccus</taxon>
    </lineage>
</organism>
<reference evidence="1 2" key="1">
    <citation type="submission" date="2016-11" db="EMBL/GenBank/DDBJ databases">
        <authorList>
            <person name="Jaros S."/>
            <person name="Januszkiewicz K."/>
            <person name="Wedrychowicz H."/>
        </authorList>
    </citation>
    <scope>NUCLEOTIDE SEQUENCE [LARGE SCALE GENOMIC DNA]</scope>
    <source>
        <strain evidence="1 2">DSM 12906</strain>
    </source>
</reference>
<evidence type="ECO:0000313" key="1">
    <source>
        <dbReference type="EMBL" id="SHJ52255.1"/>
    </source>
</evidence>
<proteinExistence type="predicted"/>
<sequence length="200" mass="21367">MSNELHDLLEDGYIEGVDESGIVFAGPERHGLRILDSRFVEADLSGAKLIGCRLADVEFQNCRATDVSFAKSSLQDVTVAESRIGAFQGFGGSWTRCAIAGGKIDYLNLRAATVARLTIDNAVIGELDLSEAKIEGISFLNATVGKLILTNARTKRLDLRGVELRGLESNPEGLRGVVIGPTQVLDLAPVLADILGMKIA</sequence>
<dbReference type="Gene3D" id="2.160.20.80">
    <property type="entry name" value="E3 ubiquitin-protein ligase SopA"/>
    <property type="match status" value="1"/>
</dbReference>
<dbReference type="OrthoDB" id="2579959at2"/>
<dbReference type="SUPFAM" id="SSF141571">
    <property type="entry name" value="Pentapeptide repeat-like"/>
    <property type="match status" value="1"/>
</dbReference>
<dbReference type="Proteomes" id="UP000184512">
    <property type="component" value="Unassembled WGS sequence"/>
</dbReference>
<gene>
    <name evidence="1" type="ORF">SAMN02745244_02699</name>
</gene>
<dbReference type="Pfam" id="PF00805">
    <property type="entry name" value="Pentapeptide"/>
    <property type="match status" value="1"/>
</dbReference>
<dbReference type="RefSeq" id="WP_073189154.1">
    <property type="nucleotide sequence ID" value="NZ_FQZG01000055.1"/>
</dbReference>
<dbReference type="InterPro" id="IPR001646">
    <property type="entry name" value="5peptide_repeat"/>
</dbReference>
<dbReference type="AlphaFoldDB" id="A0A1M6JZX4"/>
<dbReference type="EMBL" id="FQZG01000055">
    <property type="protein sequence ID" value="SHJ52255.1"/>
    <property type="molecule type" value="Genomic_DNA"/>
</dbReference>
<dbReference type="STRING" id="1123357.SAMN02745244_02699"/>
<keyword evidence="2" id="KW-1185">Reference proteome</keyword>
<evidence type="ECO:0000313" key="2">
    <source>
        <dbReference type="Proteomes" id="UP000184512"/>
    </source>
</evidence>
<name>A0A1M6JZX4_9ACTN</name>
<protein>
    <submittedName>
        <fullName evidence="1">Uncharacterized protein YjbI, contains pentapeptide repeats</fullName>
    </submittedName>
</protein>